<evidence type="ECO:0000256" key="2">
    <source>
        <dbReference type="ARBA" id="ARBA00022490"/>
    </source>
</evidence>
<evidence type="ECO:0000313" key="11">
    <source>
        <dbReference type="Proteomes" id="UP000051181"/>
    </source>
</evidence>
<evidence type="ECO:0000256" key="1">
    <source>
        <dbReference type="ARBA" id="ARBA00004496"/>
    </source>
</evidence>
<dbReference type="GeneID" id="65917266"/>
<comment type="subcellular location">
    <subcellularLocation>
        <location evidence="1 7">Cytoplasm</location>
    </subcellularLocation>
</comment>
<keyword evidence="3 7" id="KW-0547">Nucleotide-binding</keyword>
<dbReference type="NCBIfam" id="TIGR02168">
    <property type="entry name" value="SMC_prok_B"/>
    <property type="match status" value="1"/>
</dbReference>
<evidence type="ECO:0000313" key="10">
    <source>
        <dbReference type="EMBL" id="KRK18663.1"/>
    </source>
</evidence>
<dbReference type="PANTHER" id="PTHR43977">
    <property type="entry name" value="STRUCTURAL MAINTENANCE OF CHROMOSOMES PROTEIN 3"/>
    <property type="match status" value="1"/>
</dbReference>
<dbReference type="Proteomes" id="UP000051181">
    <property type="component" value="Unassembled WGS sequence"/>
</dbReference>
<dbReference type="FunFam" id="3.40.50.300:FF:000984">
    <property type="entry name" value="Chromosome partition protein Smc"/>
    <property type="match status" value="1"/>
</dbReference>
<dbReference type="Gene3D" id="3.40.50.300">
    <property type="entry name" value="P-loop containing nucleotide triphosphate hydrolases"/>
    <property type="match status" value="2"/>
</dbReference>
<keyword evidence="6 7" id="KW-0238">DNA-binding</keyword>
<dbReference type="GO" id="GO:0005524">
    <property type="term" value="F:ATP binding"/>
    <property type="evidence" value="ECO:0007669"/>
    <property type="project" value="UniProtKB-UniRule"/>
</dbReference>
<evidence type="ECO:0000256" key="6">
    <source>
        <dbReference type="ARBA" id="ARBA00023125"/>
    </source>
</evidence>
<comment type="function">
    <text evidence="7">Required for chromosome condensation and partitioning.</text>
</comment>
<evidence type="ECO:0000256" key="3">
    <source>
        <dbReference type="ARBA" id="ARBA00022741"/>
    </source>
</evidence>
<dbReference type="FunFam" id="3.40.50.300:FF:000901">
    <property type="entry name" value="Chromosome partition protein Smc"/>
    <property type="match status" value="1"/>
</dbReference>
<dbReference type="InterPro" id="IPR036277">
    <property type="entry name" value="SMC_hinge_sf"/>
</dbReference>
<dbReference type="eggNOG" id="COG1196">
    <property type="taxonomic scope" value="Bacteria"/>
</dbReference>
<dbReference type="InterPro" id="IPR003395">
    <property type="entry name" value="RecF/RecN/SMC_N"/>
</dbReference>
<dbReference type="GO" id="GO:0007062">
    <property type="term" value="P:sister chromatid cohesion"/>
    <property type="evidence" value="ECO:0007669"/>
    <property type="project" value="InterPro"/>
</dbReference>
<dbReference type="Pfam" id="PF06470">
    <property type="entry name" value="SMC_hinge"/>
    <property type="match status" value="1"/>
</dbReference>
<dbReference type="InterPro" id="IPR024704">
    <property type="entry name" value="SMC"/>
</dbReference>
<dbReference type="RefSeq" id="WP_010011090.1">
    <property type="nucleotide sequence ID" value="NZ_AZCN01000010.1"/>
</dbReference>
<accession>A0A0R1FIV0</accession>
<dbReference type="EMBL" id="AZCN01000010">
    <property type="protein sequence ID" value="KRK18663.1"/>
    <property type="molecule type" value="Genomic_DNA"/>
</dbReference>
<feature type="coiled-coil region" evidence="7">
    <location>
        <begin position="874"/>
        <end position="922"/>
    </location>
</feature>
<sequence>MQLKTLEINGFKSFADKTVIQFDHGITGIVGPNGSGKSNITEAIRWALGEQSAKSLRGGKMPDIIFAGSSERKPLNRAEVTLTFDNSDHQLKSDYDEVSVTRILYRDGTSAFYLNQKSCRLKDIVNLFMDSGLGRESFSIISQGKIAAIFNSKPEDRRGIIEEAAGVVKYKQRKKEADSQLSATADNLHRVSDIIAELAQQVEPLKEQSSLAKDYLQQKKQLDQITKTLLVRQIESRAAAKKEQQQALKTAQENVILARRNQTDFQTKVTAQKEQQQKNTQRLDILQQDQLRITKQQAELSGQAELAGERRRVAQDKLADLTAELKTQQQQLAELQQVLTTEKTALQQADADLKQKQQLVQNYTQAQQVDEATIKRKVEALRQQYIDQLQQQTTLHNEAAYLAREQQQTKVRDEKQQAEQAALAQQTAELAAQVKTAEKTATQLKKQRTQQQQQQQQLTTQVQHDQQQYDQQQQQWYQALAIMQKVEAKQASLAEMKEDYSGFYAGVRSILQHKTQLTGVIGAVAELLTVPAKYNQALEAILGGQLQAVVVSDEAAGKRSINYLKQQHLGRATFLPLSVMQPQQLNSTQMQQIAQQPGFIGVAADLVKFAPEHANVMRHLLGRIVIATDLTAAIKLAALLQHRVRIVTLEGDILNPGGAMTGGGRTKQNGLLAREQEQRDLTAQLAKMKQQLATKEQALQALKAQIEAANQQLSTTDEQLQQLARQELENQAILKDLTRQQAQLVRQQQAVAYTSQQQNDATADQQQKYLANQQQAKKVAATIEQIQADLAAQQAALASWQENQAATASQRQQAQTDLAVAQEQQKQRQQTNREHVEQQSILQAAMVRNQQQCDQLTQRLNTQTKDHASNAADLKRAAEQLAQIDVQIKTVKEQREVLAATLQQQEQQLAHAQAVYQQQTAAQQRIEATLASLNDSLNHALTQLESDYNLSFEAAKQAALPTDVAELQQQQKLLKLGLADLGEVNIGAIAEYERVSQRYEFLLAQREDLLSAREQLTTTMTEMDQEVSQRFKATFEATAKAFATIFPQMFGGGQASLSLTDPANLLTTGIEITAQPPGKKLQQLSLLSGGERALTAITLLFAIIHVRPVPLCILDEVEAALDEANVERFGRFLQRYDQQTQFVVITHRKGTMMAMDVLFGVAMQESGVSHMVSVALEDVKTEAHA</sequence>
<protein>
    <recommendedName>
        <fullName evidence="7">Chromosome partition protein Smc</fullName>
    </recommendedName>
</protein>
<dbReference type="GO" id="GO:0016887">
    <property type="term" value="F:ATP hydrolysis activity"/>
    <property type="evidence" value="ECO:0007669"/>
    <property type="project" value="InterPro"/>
</dbReference>
<dbReference type="Gene3D" id="1.20.1060.20">
    <property type="match status" value="1"/>
</dbReference>
<feature type="binding site" evidence="7">
    <location>
        <begin position="32"/>
        <end position="39"/>
    </location>
    <ligand>
        <name>ATP</name>
        <dbReference type="ChEBI" id="CHEBI:30616"/>
    </ligand>
</feature>
<comment type="caution">
    <text evidence="10">The sequence shown here is derived from an EMBL/GenBank/DDBJ whole genome shotgun (WGS) entry which is preliminary data.</text>
</comment>
<reference evidence="10 11" key="1">
    <citation type="journal article" date="2015" name="Genome Announc.">
        <title>Expanding the biotechnology potential of lactobacilli through comparative genomics of 213 strains and associated genera.</title>
        <authorList>
            <person name="Sun Z."/>
            <person name="Harris H.M."/>
            <person name="McCann A."/>
            <person name="Guo C."/>
            <person name="Argimon S."/>
            <person name="Zhang W."/>
            <person name="Yang X."/>
            <person name="Jeffery I.B."/>
            <person name="Cooney J.C."/>
            <person name="Kagawa T.F."/>
            <person name="Liu W."/>
            <person name="Song Y."/>
            <person name="Salvetti E."/>
            <person name="Wrobel A."/>
            <person name="Rasinkangas P."/>
            <person name="Parkhill J."/>
            <person name="Rea M.C."/>
            <person name="O'Sullivan O."/>
            <person name="Ritari J."/>
            <person name="Douillard F.P."/>
            <person name="Paul Ross R."/>
            <person name="Yang R."/>
            <person name="Briner A.E."/>
            <person name="Felis G.E."/>
            <person name="de Vos W.M."/>
            <person name="Barrangou R."/>
            <person name="Klaenhammer T.R."/>
            <person name="Caufield P.W."/>
            <person name="Cui Y."/>
            <person name="Zhang H."/>
            <person name="O'Toole P.W."/>
        </authorList>
    </citation>
    <scope>NUCLEOTIDE SEQUENCE [LARGE SCALE GENOMIC DNA]</scope>
    <source>
        <strain evidence="10 11">DSM 20001</strain>
    </source>
</reference>
<dbReference type="GO" id="GO:0005737">
    <property type="term" value="C:cytoplasm"/>
    <property type="evidence" value="ECO:0007669"/>
    <property type="project" value="UniProtKB-SubCell"/>
</dbReference>
<dbReference type="HAMAP" id="MF_01894">
    <property type="entry name" value="Smc_prok"/>
    <property type="match status" value="1"/>
</dbReference>
<keyword evidence="5 7" id="KW-0175">Coiled coil</keyword>
<evidence type="ECO:0000256" key="8">
    <source>
        <dbReference type="SAM" id="MobiDB-lite"/>
    </source>
</evidence>
<feature type="domain" description="SMC hinge" evidence="9">
    <location>
        <begin position="518"/>
        <end position="637"/>
    </location>
</feature>
<dbReference type="InterPro" id="IPR027417">
    <property type="entry name" value="P-loop_NTPase"/>
</dbReference>
<dbReference type="GO" id="GO:0006260">
    <property type="term" value="P:DNA replication"/>
    <property type="evidence" value="ECO:0007669"/>
    <property type="project" value="UniProtKB-UniRule"/>
</dbReference>
<keyword evidence="4 7" id="KW-0067">ATP-binding</keyword>
<organism evidence="10 11">
    <name type="scientific">Loigolactobacillus coryniformis subsp. coryniformis KCTC 3167 = DSM 20001</name>
    <dbReference type="NCBI Taxonomy" id="913848"/>
    <lineage>
        <taxon>Bacteria</taxon>
        <taxon>Bacillati</taxon>
        <taxon>Bacillota</taxon>
        <taxon>Bacilli</taxon>
        <taxon>Lactobacillales</taxon>
        <taxon>Lactobacillaceae</taxon>
        <taxon>Loigolactobacillus</taxon>
    </lineage>
</organism>
<evidence type="ECO:0000256" key="5">
    <source>
        <dbReference type="ARBA" id="ARBA00023054"/>
    </source>
</evidence>
<dbReference type="AlphaFoldDB" id="A0A0R1FIV0"/>
<comment type="subunit">
    <text evidence="7">Homodimer.</text>
</comment>
<dbReference type="Gene3D" id="3.30.70.1620">
    <property type="match status" value="1"/>
</dbReference>
<dbReference type="GO" id="GO:0005694">
    <property type="term" value="C:chromosome"/>
    <property type="evidence" value="ECO:0007669"/>
    <property type="project" value="InterPro"/>
</dbReference>
<name>A0A0R1FIV0_9LACO</name>
<dbReference type="GO" id="GO:0007059">
    <property type="term" value="P:chromosome segregation"/>
    <property type="evidence" value="ECO:0007669"/>
    <property type="project" value="UniProtKB-UniRule"/>
</dbReference>
<dbReference type="PIRSF" id="PIRSF005719">
    <property type="entry name" value="SMC"/>
    <property type="match status" value="1"/>
</dbReference>
<keyword evidence="2 7" id="KW-0963">Cytoplasm</keyword>
<evidence type="ECO:0000256" key="4">
    <source>
        <dbReference type="ARBA" id="ARBA00022840"/>
    </source>
</evidence>
<proteinExistence type="inferred from homology"/>
<dbReference type="InterPro" id="IPR010935">
    <property type="entry name" value="SMC_hinge"/>
</dbReference>
<dbReference type="SMART" id="SM00968">
    <property type="entry name" value="SMC_hinge"/>
    <property type="match status" value="1"/>
</dbReference>
<gene>
    <name evidence="7" type="primary">smc</name>
    <name evidence="10" type="ORF">FD22_GL000098</name>
</gene>
<comment type="similarity">
    <text evidence="7">Belongs to the SMC family.</text>
</comment>
<feature type="compositionally biased region" description="Low complexity" evidence="8">
    <location>
        <begin position="817"/>
        <end position="830"/>
    </location>
</feature>
<evidence type="ECO:0000256" key="7">
    <source>
        <dbReference type="HAMAP-Rule" id="MF_01894"/>
    </source>
</evidence>
<dbReference type="GO" id="GO:0030261">
    <property type="term" value="P:chromosome condensation"/>
    <property type="evidence" value="ECO:0007669"/>
    <property type="project" value="InterPro"/>
</dbReference>
<comment type="domain">
    <text evidence="7">Contains large globular domains required for ATP hydrolysis at each terminus and a third globular domain forming a flexible hinge near the middle of the molecule. These domains are separated by coiled-coil structures.</text>
</comment>
<feature type="coiled-coil region" evidence="7">
    <location>
        <begin position="671"/>
        <end position="743"/>
    </location>
</feature>
<dbReference type="InterPro" id="IPR011890">
    <property type="entry name" value="SMC_prok"/>
</dbReference>
<dbReference type="Pfam" id="PF02463">
    <property type="entry name" value="SMC_N"/>
    <property type="match status" value="1"/>
</dbReference>
<dbReference type="SUPFAM" id="SSF75553">
    <property type="entry name" value="Smc hinge domain"/>
    <property type="match status" value="1"/>
</dbReference>
<evidence type="ECO:0000259" key="9">
    <source>
        <dbReference type="SMART" id="SM00968"/>
    </source>
</evidence>
<dbReference type="CDD" id="cd03278">
    <property type="entry name" value="ABC_SMC_barmotin"/>
    <property type="match status" value="2"/>
</dbReference>
<dbReference type="GO" id="GO:0003677">
    <property type="term" value="F:DNA binding"/>
    <property type="evidence" value="ECO:0007669"/>
    <property type="project" value="UniProtKB-UniRule"/>
</dbReference>
<feature type="region of interest" description="Disordered" evidence="8">
    <location>
        <begin position="817"/>
        <end position="837"/>
    </location>
</feature>
<feature type="coiled-coil region" evidence="7">
    <location>
        <begin position="404"/>
        <end position="475"/>
    </location>
</feature>
<dbReference type="PATRIC" id="fig|913848.6.peg.96"/>
<feature type="coiled-coil region" evidence="7">
    <location>
        <begin position="304"/>
        <end position="366"/>
    </location>
</feature>
<dbReference type="SUPFAM" id="SSF52540">
    <property type="entry name" value="P-loop containing nucleoside triphosphate hydrolases"/>
    <property type="match status" value="1"/>
</dbReference>